<gene>
    <name evidence="2" type="ORF">PSFLO_03096</name>
</gene>
<feature type="region of interest" description="Disordered" evidence="1">
    <location>
        <begin position="519"/>
        <end position="569"/>
    </location>
</feature>
<evidence type="ECO:0000313" key="2">
    <source>
        <dbReference type="EMBL" id="SPO37621.1"/>
    </source>
</evidence>
<dbReference type="AlphaFoldDB" id="A0A5C3F2X6"/>
<organism evidence="2 3">
    <name type="scientific">Pseudozyma flocculosa</name>
    <dbReference type="NCBI Taxonomy" id="84751"/>
    <lineage>
        <taxon>Eukaryota</taxon>
        <taxon>Fungi</taxon>
        <taxon>Dikarya</taxon>
        <taxon>Basidiomycota</taxon>
        <taxon>Ustilaginomycotina</taxon>
        <taxon>Ustilaginomycetes</taxon>
        <taxon>Ustilaginales</taxon>
        <taxon>Ustilaginaceae</taxon>
        <taxon>Pseudozyma</taxon>
    </lineage>
</organism>
<feature type="region of interest" description="Disordered" evidence="1">
    <location>
        <begin position="418"/>
        <end position="439"/>
    </location>
</feature>
<feature type="compositionally biased region" description="Basic and acidic residues" evidence="1">
    <location>
        <begin position="559"/>
        <end position="569"/>
    </location>
</feature>
<name>A0A5C3F2X6_9BASI</name>
<reference evidence="2 3" key="1">
    <citation type="submission" date="2018-03" db="EMBL/GenBank/DDBJ databases">
        <authorList>
            <person name="Guldener U."/>
        </authorList>
    </citation>
    <scope>NUCLEOTIDE SEQUENCE [LARGE SCALE GENOMIC DNA]</scope>
    <source>
        <strain evidence="2 3">DAOM196992</strain>
    </source>
</reference>
<protein>
    <submittedName>
        <fullName evidence="2">Uncharacterized protein</fullName>
    </submittedName>
</protein>
<sequence length="569" mass="62258">MIPRTITRPSTRRPTIPHAHRARLVASASASDSVSTATASLAPAPTPPPQPSSVAPDRQALIENQLVDLLFGILSPFSLASRSHDQDWTQRLWASTPDAPLHVNRLLQIGQVNAICESGVEISLALRQLDGMGWFRMSDDGYSFYLRTRVREDLQPTSQPFWEKLVEQDRIVYTVSWRCHDTNCKSLEKPTLTSFGSLAPSQQDLPAHLSTPRKVCAFVHGLLGDQSSNDEARVYDAYPPSGDMKPAWLSRADKRPQQRTRHGSNDCHGARIRFAQAFVVLSSSEAASQLATSYPWQAKDVGDAHKRRLRILTIKQWIALRSEYFAWRAQILEHGRSSPHRARPVDVAPTLRRSEDVADARAIPAIPDEDPTKTYPVGTIIFLSNINLSNSTLADATATSRAIKAKLERLVPSSVGYVDLHPPSNGPGPGSREDENKAGCHVRTPDRFTAHHLVSLLYSTAQSASSFLDSNSEVRILDGEEEEAYWDGIPPKTRNAAKKKALAAIPLSRAAAAAIPRQVATATGGGGSQSAATKPEGRKRKAAQASAAAPNEPQQPPGKKVDRNHIKFD</sequence>
<feature type="region of interest" description="Disordered" evidence="1">
    <location>
        <begin position="36"/>
        <end position="55"/>
    </location>
</feature>
<evidence type="ECO:0000313" key="3">
    <source>
        <dbReference type="Proteomes" id="UP000323386"/>
    </source>
</evidence>
<keyword evidence="3" id="KW-1185">Reference proteome</keyword>
<dbReference type="EMBL" id="OOIP01000007">
    <property type="protein sequence ID" value="SPO37621.1"/>
    <property type="molecule type" value="Genomic_DNA"/>
</dbReference>
<evidence type="ECO:0000256" key="1">
    <source>
        <dbReference type="SAM" id="MobiDB-lite"/>
    </source>
</evidence>
<proteinExistence type="predicted"/>
<dbReference type="OrthoDB" id="439993at2759"/>
<dbReference type="Proteomes" id="UP000323386">
    <property type="component" value="Unassembled WGS sequence"/>
</dbReference>
<accession>A0A5C3F2X6</accession>
<feature type="compositionally biased region" description="Low complexity" evidence="1">
    <location>
        <begin position="543"/>
        <end position="552"/>
    </location>
</feature>